<reference evidence="1 2" key="1">
    <citation type="journal article" date="2021" name="Hortic Res">
        <title>High-quality reference genome and annotation aids understanding of berry development for evergreen blueberry (Vaccinium darrowii).</title>
        <authorList>
            <person name="Yu J."/>
            <person name="Hulse-Kemp A.M."/>
            <person name="Babiker E."/>
            <person name="Staton M."/>
        </authorList>
    </citation>
    <scope>NUCLEOTIDE SEQUENCE [LARGE SCALE GENOMIC DNA]</scope>
    <source>
        <strain evidence="2">cv. NJ 8807/NJ 8810</strain>
        <tissue evidence="1">Young leaf</tissue>
    </source>
</reference>
<dbReference type="EMBL" id="CM037155">
    <property type="protein sequence ID" value="KAH7847978.1"/>
    <property type="molecule type" value="Genomic_DNA"/>
</dbReference>
<keyword evidence="2" id="KW-1185">Reference proteome</keyword>
<protein>
    <submittedName>
        <fullName evidence="1">Uncharacterized protein</fullName>
    </submittedName>
</protein>
<dbReference type="Proteomes" id="UP000828048">
    <property type="component" value="Chromosome 5"/>
</dbReference>
<proteinExistence type="predicted"/>
<evidence type="ECO:0000313" key="1">
    <source>
        <dbReference type="EMBL" id="KAH7847978.1"/>
    </source>
</evidence>
<gene>
    <name evidence="1" type="ORF">Vadar_032289</name>
</gene>
<sequence>MRQEIGKKVIVVEGVLDELSWSSDSEIADNLDYLDFEDDDESIQGAFTLHGSLPGVPMFMGFHYHPNTSLLQSLSDRN</sequence>
<evidence type="ECO:0000313" key="2">
    <source>
        <dbReference type="Proteomes" id="UP000828048"/>
    </source>
</evidence>
<comment type="caution">
    <text evidence="1">The sequence shown here is derived from an EMBL/GenBank/DDBJ whole genome shotgun (WGS) entry which is preliminary data.</text>
</comment>
<organism evidence="1 2">
    <name type="scientific">Vaccinium darrowii</name>
    <dbReference type="NCBI Taxonomy" id="229202"/>
    <lineage>
        <taxon>Eukaryota</taxon>
        <taxon>Viridiplantae</taxon>
        <taxon>Streptophyta</taxon>
        <taxon>Embryophyta</taxon>
        <taxon>Tracheophyta</taxon>
        <taxon>Spermatophyta</taxon>
        <taxon>Magnoliopsida</taxon>
        <taxon>eudicotyledons</taxon>
        <taxon>Gunneridae</taxon>
        <taxon>Pentapetalae</taxon>
        <taxon>asterids</taxon>
        <taxon>Ericales</taxon>
        <taxon>Ericaceae</taxon>
        <taxon>Vaccinioideae</taxon>
        <taxon>Vaccinieae</taxon>
        <taxon>Vaccinium</taxon>
    </lineage>
</organism>
<name>A0ACB7Y4L7_9ERIC</name>
<accession>A0ACB7Y4L7</accession>